<feature type="transmembrane region" description="Helical" evidence="1">
    <location>
        <begin position="44"/>
        <end position="62"/>
    </location>
</feature>
<keyword evidence="1" id="KW-0472">Membrane</keyword>
<organism evidence="2 3">
    <name type="scientific">Paenibacillus polymyxa</name>
    <name type="common">Bacillus polymyxa</name>
    <dbReference type="NCBI Taxonomy" id="1406"/>
    <lineage>
        <taxon>Bacteria</taxon>
        <taxon>Bacillati</taxon>
        <taxon>Bacillota</taxon>
        <taxon>Bacilli</taxon>
        <taxon>Bacillales</taxon>
        <taxon>Paenibacillaceae</taxon>
        <taxon>Paenibacillus</taxon>
    </lineage>
</organism>
<reference evidence="3" key="1">
    <citation type="submission" date="2016-05" db="EMBL/GenBank/DDBJ databases">
        <title>Whole genome shotgun sequencing of cultured foodborne pathogen.</title>
        <authorList>
            <person name="Zheng J."/>
            <person name="Timme R."/>
            <person name="Allard M."/>
            <person name="Strain E."/>
            <person name="Luo Y."/>
            <person name="Brown E."/>
        </authorList>
    </citation>
    <scope>NUCLEOTIDE SEQUENCE [LARGE SCALE GENOMIC DNA]</scope>
    <source>
        <strain evidence="3">CFSAN034343</strain>
    </source>
</reference>
<dbReference type="Proteomes" id="UP000094974">
    <property type="component" value="Unassembled WGS sequence"/>
</dbReference>
<gene>
    <name evidence="2" type="ORF">A7312_26615</name>
</gene>
<feature type="transmembrane region" description="Helical" evidence="1">
    <location>
        <begin position="20"/>
        <end position="37"/>
    </location>
</feature>
<keyword evidence="3" id="KW-1185">Reference proteome</keyword>
<evidence type="ECO:0000313" key="3">
    <source>
        <dbReference type="Proteomes" id="UP000094974"/>
    </source>
</evidence>
<comment type="caution">
    <text evidence="2">The sequence shown here is derived from an EMBL/GenBank/DDBJ whole genome shotgun (WGS) entry which is preliminary data.</text>
</comment>
<dbReference type="RefSeq" id="WP_068939486.1">
    <property type="nucleotide sequence ID" value="NZ_CP097767.1"/>
</dbReference>
<proteinExistence type="predicted"/>
<accession>A0ABX2ZK66</accession>
<keyword evidence="1" id="KW-1133">Transmembrane helix</keyword>
<name>A0ABX2ZK66_PAEPO</name>
<sequence length="67" mass="7473">MNVFEGANVDMWGAVEGNKLLIFILASVFWCVVCIPIKKILGKRLTGILASVGVLVILYYWAKLFLN</sequence>
<keyword evidence="1" id="KW-0812">Transmembrane</keyword>
<protein>
    <submittedName>
        <fullName evidence="2">Uncharacterized protein</fullName>
    </submittedName>
</protein>
<dbReference type="EMBL" id="LYND01000123">
    <property type="protein sequence ID" value="ODA09232.1"/>
    <property type="molecule type" value="Genomic_DNA"/>
</dbReference>
<evidence type="ECO:0000256" key="1">
    <source>
        <dbReference type="SAM" id="Phobius"/>
    </source>
</evidence>
<evidence type="ECO:0000313" key="2">
    <source>
        <dbReference type="EMBL" id="ODA09232.1"/>
    </source>
</evidence>